<keyword evidence="3 6" id="KW-1133">Transmembrane helix</keyword>
<feature type="compositionally biased region" description="Acidic residues" evidence="5">
    <location>
        <begin position="64"/>
        <end position="75"/>
    </location>
</feature>
<evidence type="ECO:0000256" key="6">
    <source>
        <dbReference type="SAM" id="Phobius"/>
    </source>
</evidence>
<evidence type="ECO:0000313" key="7">
    <source>
        <dbReference type="EMBL" id="KAG0258113.1"/>
    </source>
</evidence>
<organism evidence="7 8">
    <name type="scientific">Mortierella polycephala</name>
    <dbReference type="NCBI Taxonomy" id="41804"/>
    <lineage>
        <taxon>Eukaryota</taxon>
        <taxon>Fungi</taxon>
        <taxon>Fungi incertae sedis</taxon>
        <taxon>Mucoromycota</taxon>
        <taxon>Mortierellomycotina</taxon>
        <taxon>Mortierellomycetes</taxon>
        <taxon>Mortierellales</taxon>
        <taxon>Mortierellaceae</taxon>
        <taxon>Mortierella</taxon>
    </lineage>
</organism>
<keyword evidence="4 6" id="KW-0472">Membrane</keyword>
<feature type="transmembrane region" description="Helical" evidence="6">
    <location>
        <begin position="273"/>
        <end position="291"/>
    </location>
</feature>
<dbReference type="AlphaFoldDB" id="A0A9P6U3V0"/>
<feature type="compositionally biased region" description="Low complexity" evidence="5">
    <location>
        <begin position="36"/>
        <end position="56"/>
    </location>
</feature>
<dbReference type="GO" id="GO:0016020">
    <property type="term" value="C:membrane"/>
    <property type="evidence" value="ECO:0007669"/>
    <property type="project" value="UniProtKB-SubCell"/>
</dbReference>
<dbReference type="Pfam" id="PF10176">
    <property type="entry name" value="NEDD4_Bsd2"/>
    <property type="match status" value="1"/>
</dbReference>
<comment type="caution">
    <text evidence="7">The sequence shown here is derived from an EMBL/GenBank/DDBJ whole genome shotgun (WGS) entry which is preliminary data.</text>
</comment>
<dbReference type="Proteomes" id="UP000726737">
    <property type="component" value="Unassembled WGS sequence"/>
</dbReference>
<dbReference type="PANTHER" id="PTHR13396:SF5">
    <property type="entry name" value="NEDD4 FAMILY INTERACTING PROTEIN"/>
    <property type="match status" value="1"/>
</dbReference>
<evidence type="ECO:0000313" key="8">
    <source>
        <dbReference type="Proteomes" id="UP000726737"/>
    </source>
</evidence>
<dbReference type="EMBL" id="JAAAJA010000232">
    <property type="protein sequence ID" value="KAG0258113.1"/>
    <property type="molecule type" value="Genomic_DNA"/>
</dbReference>
<evidence type="ECO:0000256" key="4">
    <source>
        <dbReference type="ARBA" id="ARBA00023136"/>
    </source>
</evidence>
<dbReference type="GO" id="GO:0006511">
    <property type="term" value="P:ubiquitin-dependent protein catabolic process"/>
    <property type="evidence" value="ECO:0007669"/>
    <property type="project" value="TreeGrafter"/>
</dbReference>
<gene>
    <name evidence="7" type="ORF">BG011_003517</name>
</gene>
<comment type="subcellular location">
    <subcellularLocation>
        <location evidence="1">Membrane</location>
        <topology evidence="1">Multi-pass membrane protein</topology>
    </subcellularLocation>
</comment>
<dbReference type="CDD" id="cd22212">
    <property type="entry name" value="NDFIP-like"/>
    <property type="match status" value="1"/>
</dbReference>
<dbReference type="GO" id="GO:0005794">
    <property type="term" value="C:Golgi apparatus"/>
    <property type="evidence" value="ECO:0007669"/>
    <property type="project" value="TreeGrafter"/>
</dbReference>
<evidence type="ECO:0000256" key="5">
    <source>
        <dbReference type="SAM" id="MobiDB-lite"/>
    </source>
</evidence>
<reference evidence="7" key="1">
    <citation type="journal article" date="2020" name="Fungal Divers.">
        <title>Resolving the Mortierellaceae phylogeny through synthesis of multi-gene phylogenetics and phylogenomics.</title>
        <authorList>
            <person name="Vandepol N."/>
            <person name="Liber J."/>
            <person name="Desiro A."/>
            <person name="Na H."/>
            <person name="Kennedy M."/>
            <person name="Barry K."/>
            <person name="Grigoriev I.V."/>
            <person name="Miller A.N."/>
            <person name="O'Donnell K."/>
            <person name="Stajich J.E."/>
            <person name="Bonito G."/>
        </authorList>
    </citation>
    <scope>NUCLEOTIDE SEQUENCE</scope>
    <source>
        <strain evidence="7">KOD948</strain>
    </source>
</reference>
<evidence type="ECO:0000256" key="1">
    <source>
        <dbReference type="ARBA" id="ARBA00004141"/>
    </source>
</evidence>
<feature type="region of interest" description="Disordered" evidence="5">
    <location>
        <begin position="1"/>
        <end position="149"/>
    </location>
</feature>
<proteinExistence type="predicted"/>
<dbReference type="InterPro" id="IPR019325">
    <property type="entry name" value="NEDD4/Bsd2"/>
</dbReference>
<evidence type="ECO:0000256" key="2">
    <source>
        <dbReference type="ARBA" id="ARBA00022692"/>
    </source>
</evidence>
<dbReference type="GO" id="GO:0031398">
    <property type="term" value="P:positive regulation of protein ubiquitination"/>
    <property type="evidence" value="ECO:0007669"/>
    <property type="project" value="TreeGrafter"/>
</dbReference>
<dbReference type="GO" id="GO:0048471">
    <property type="term" value="C:perinuclear region of cytoplasm"/>
    <property type="evidence" value="ECO:0007669"/>
    <property type="project" value="TreeGrafter"/>
</dbReference>
<feature type="compositionally biased region" description="Low complexity" evidence="5">
    <location>
        <begin position="119"/>
        <end position="149"/>
    </location>
</feature>
<dbReference type="GO" id="GO:0030001">
    <property type="term" value="P:metal ion transport"/>
    <property type="evidence" value="ECO:0007669"/>
    <property type="project" value="InterPro"/>
</dbReference>
<name>A0A9P6U3V0_9FUNG</name>
<evidence type="ECO:0008006" key="9">
    <source>
        <dbReference type="Google" id="ProtNLM"/>
    </source>
</evidence>
<feature type="region of interest" description="Disordered" evidence="5">
    <location>
        <begin position="433"/>
        <end position="456"/>
    </location>
</feature>
<feature type="transmembrane region" description="Helical" evidence="6">
    <location>
        <begin position="240"/>
        <end position="261"/>
    </location>
</feature>
<dbReference type="GO" id="GO:0007034">
    <property type="term" value="P:vacuolar transport"/>
    <property type="evidence" value="ECO:0007669"/>
    <property type="project" value="InterPro"/>
</dbReference>
<evidence type="ECO:0000256" key="3">
    <source>
        <dbReference type="ARBA" id="ARBA00022989"/>
    </source>
</evidence>
<protein>
    <recommendedName>
        <fullName evidence="9">Metal homeostatis protein bsd2</fullName>
    </recommendedName>
</protein>
<feature type="transmembrane region" description="Helical" evidence="6">
    <location>
        <begin position="335"/>
        <end position="355"/>
    </location>
</feature>
<accession>A0A9P6U3V0</accession>
<feature type="compositionally biased region" description="Low complexity" evidence="5">
    <location>
        <begin position="433"/>
        <end position="443"/>
    </location>
</feature>
<keyword evidence="2 6" id="KW-0812">Transmembrane</keyword>
<dbReference type="OrthoDB" id="10003116at2759"/>
<keyword evidence="8" id="KW-1185">Reference proteome</keyword>
<feature type="compositionally biased region" description="Polar residues" evidence="5">
    <location>
        <begin position="12"/>
        <end position="35"/>
    </location>
</feature>
<dbReference type="PANTHER" id="PTHR13396">
    <property type="entry name" value="NEDD4 FAMILY INTERACTING PROTEIN 1/2"/>
    <property type="match status" value="1"/>
</dbReference>
<dbReference type="GO" id="GO:0005783">
    <property type="term" value="C:endoplasmic reticulum"/>
    <property type="evidence" value="ECO:0007669"/>
    <property type="project" value="TreeGrafter"/>
</dbReference>
<sequence length="456" mass="47546">MNRAHSYAQIPISENQDSNDPLGPASSSPSVTHDISLSATSSASNNGNNRKNNTNSRGYSALNDNDEDDDDDFENAGESSVMLRPMASTSSSASAPRHPVYPIDDNEISIAPPRDEEQGGASSSAHANNAGPNNASTSRGSTSSGPRTTNVSFLARLTGRQRPERDARIFVQSTMDGVFSNLSAKPRVEKPYEEELPPSYKSAALDVSPAYYETVVSSPGYMDEDDILVDGLPVGGLFGFMWNMIISMSFQFVGFFLTYLLHTSHSTKNGSKAGLGVTFVSMGIKILNGNSPLSAGASTGGYDDNDDAYMDSNTGYMGNQGSTANSGFGSLATDYMWLSYLFVILGAFIMIQSLVEFARAKRTEMIMNATSSAALEATVSADAAAGAGDEGSAIPTAPTSAAVFAAILASAAQSAHVSTVAASASSNASSSSASRAVVSRSESGPGGRDTTVVLMM</sequence>